<dbReference type="InterPro" id="IPR020846">
    <property type="entry name" value="MFS_dom"/>
</dbReference>
<dbReference type="GO" id="GO:0005351">
    <property type="term" value="F:carbohydrate:proton symporter activity"/>
    <property type="evidence" value="ECO:0007669"/>
    <property type="project" value="TreeGrafter"/>
</dbReference>
<dbReference type="InterPro" id="IPR050360">
    <property type="entry name" value="MFS_Sugar_Transporters"/>
</dbReference>
<evidence type="ECO:0000256" key="3">
    <source>
        <dbReference type="ARBA" id="ARBA00022448"/>
    </source>
</evidence>
<evidence type="ECO:0000256" key="2">
    <source>
        <dbReference type="ARBA" id="ARBA00010992"/>
    </source>
</evidence>
<feature type="transmembrane region" description="Helical" evidence="8">
    <location>
        <begin position="456"/>
        <end position="477"/>
    </location>
</feature>
<keyword evidence="4 8" id="KW-0812">Transmembrane</keyword>
<feature type="transmembrane region" description="Helical" evidence="8">
    <location>
        <begin position="26"/>
        <end position="44"/>
    </location>
</feature>
<dbReference type="GO" id="GO:0016020">
    <property type="term" value="C:membrane"/>
    <property type="evidence" value="ECO:0007669"/>
    <property type="project" value="UniProtKB-SubCell"/>
</dbReference>
<sequence>MKTKPFTTPYAFLTERLRGRGARSAWIEYLITATCGIGNMLFGYDQGVMGSLLTGPSFEATFPSISNGNSTLQGFAVAVYELGCAAGALTVIISGDKFGRRLTVMVGELIIIIGAILQASSFDLAQLIVGRIVAGFGNGMAAAILPTWNGECSRSKNRGRAVMWQLNINLFGIALAYWVDYGLAASSSTSNNGWAWRLPLGLQSAFSAVTIIMALFLPESPRVLMRNGKVDEARDVVDMLSLEDDPATRAAEVVRIPHECTVVSLIENALQEDSQSDSKWQAIFTQGRPRFFQRLVLSAFVMCMYQLTGVNLITYYVPVIFQNTLKFSRHLSLLMSGFVGLEFWIASFIPIPLIDRLGRRPLLLFGAVGQCVSMALLAATVAYPGNKACGYVSVVCVFIFNTVCAIGTNGLAFLLPVELTPLQTRGTSVAISTGFFWLCNFFVVMISPVLISRIQYGTYILWACTNLSFIPVIYFFIPETRKASLEDIDVLFETNPKWLIGPQSKKKMAKITQDASVLTDAVLHGRKESAPTVDMVENASSK</sequence>
<dbReference type="SUPFAM" id="SSF103473">
    <property type="entry name" value="MFS general substrate transporter"/>
    <property type="match status" value="1"/>
</dbReference>
<evidence type="ECO:0000256" key="1">
    <source>
        <dbReference type="ARBA" id="ARBA00004141"/>
    </source>
</evidence>
<dbReference type="InterPro" id="IPR003663">
    <property type="entry name" value="Sugar/inositol_transpt"/>
</dbReference>
<dbReference type="PROSITE" id="PS50850">
    <property type="entry name" value="MFS"/>
    <property type="match status" value="1"/>
</dbReference>
<protein>
    <submittedName>
        <fullName evidence="10">General substrate transporter</fullName>
    </submittedName>
</protein>
<feature type="transmembrane region" description="Helical" evidence="8">
    <location>
        <begin position="362"/>
        <end position="385"/>
    </location>
</feature>
<dbReference type="EMBL" id="KZ852037">
    <property type="protein sequence ID" value="RDH36780.1"/>
    <property type="molecule type" value="Genomic_DNA"/>
</dbReference>
<dbReference type="PANTHER" id="PTHR48022">
    <property type="entry name" value="PLASTIDIC GLUCOSE TRANSPORTER 4"/>
    <property type="match status" value="1"/>
</dbReference>
<comment type="similarity">
    <text evidence="2 7">Belongs to the major facilitator superfamily. Sugar transporter (TC 2.A.1.1) family.</text>
</comment>
<comment type="subcellular location">
    <subcellularLocation>
        <location evidence="1">Membrane</location>
        <topology evidence="1">Multi-pass membrane protein</topology>
    </subcellularLocation>
</comment>
<evidence type="ECO:0000256" key="6">
    <source>
        <dbReference type="ARBA" id="ARBA00023136"/>
    </source>
</evidence>
<feature type="transmembrane region" description="Helical" evidence="8">
    <location>
        <begin position="161"/>
        <end position="179"/>
    </location>
</feature>
<evidence type="ECO:0000313" key="10">
    <source>
        <dbReference type="EMBL" id="RDH36780.1"/>
    </source>
</evidence>
<evidence type="ECO:0000259" key="9">
    <source>
        <dbReference type="PROSITE" id="PS50850"/>
    </source>
</evidence>
<evidence type="ECO:0000313" key="11">
    <source>
        <dbReference type="Proteomes" id="UP000253729"/>
    </source>
</evidence>
<dbReference type="AlphaFoldDB" id="A0A3F3QCC7"/>
<keyword evidence="6 8" id="KW-0472">Membrane</keyword>
<keyword evidence="5 8" id="KW-1133">Transmembrane helix</keyword>
<dbReference type="PANTHER" id="PTHR48022:SF28">
    <property type="entry name" value="MAJOR FACILITATOR SUPERFAMILY (MFS) PROFILE DOMAIN-CONTAINING PROTEIN-RELATED"/>
    <property type="match status" value="1"/>
</dbReference>
<organism evidence="10 11">
    <name type="scientific">Aspergillus welwitschiae</name>
    <dbReference type="NCBI Taxonomy" id="1341132"/>
    <lineage>
        <taxon>Eukaryota</taxon>
        <taxon>Fungi</taxon>
        <taxon>Dikarya</taxon>
        <taxon>Ascomycota</taxon>
        <taxon>Pezizomycotina</taxon>
        <taxon>Eurotiomycetes</taxon>
        <taxon>Eurotiomycetidae</taxon>
        <taxon>Eurotiales</taxon>
        <taxon>Aspergillaceae</taxon>
        <taxon>Aspergillus</taxon>
        <taxon>Aspergillus subgen. Circumdati</taxon>
    </lineage>
</organism>
<dbReference type="Pfam" id="PF00083">
    <property type="entry name" value="Sugar_tr"/>
    <property type="match status" value="1"/>
</dbReference>
<evidence type="ECO:0000256" key="8">
    <source>
        <dbReference type="SAM" id="Phobius"/>
    </source>
</evidence>
<keyword evidence="11" id="KW-1185">Reference proteome</keyword>
<feature type="transmembrane region" description="Helical" evidence="8">
    <location>
        <begin position="295"/>
        <end position="318"/>
    </location>
</feature>
<evidence type="ECO:0000256" key="7">
    <source>
        <dbReference type="RuleBase" id="RU003346"/>
    </source>
</evidence>
<proteinExistence type="inferred from homology"/>
<name>A0A3F3QCC7_9EURO</name>
<dbReference type="Gene3D" id="1.20.1250.20">
    <property type="entry name" value="MFS general substrate transporter like domains"/>
    <property type="match status" value="1"/>
</dbReference>
<dbReference type="InterPro" id="IPR005828">
    <property type="entry name" value="MFS_sugar_transport-like"/>
</dbReference>
<dbReference type="InterPro" id="IPR036259">
    <property type="entry name" value="MFS_trans_sf"/>
</dbReference>
<dbReference type="NCBIfam" id="TIGR00879">
    <property type="entry name" value="SP"/>
    <property type="match status" value="1"/>
</dbReference>
<dbReference type="PRINTS" id="PR00171">
    <property type="entry name" value="SUGRTRNSPORT"/>
</dbReference>
<feature type="transmembrane region" description="Helical" evidence="8">
    <location>
        <begin position="330"/>
        <end position="350"/>
    </location>
</feature>
<accession>A0A3F3QCC7</accession>
<feature type="transmembrane region" description="Helical" evidence="8">
    <location>
        <begin position="391"/>
        <end position="417"/>
    </location>
</feature>
<dbReference type="RefSeq" id="XP_026629802.1">
    <property type="nucleotide sequence ID" value="XM_026768774.1"/>
</dbReference>
<feature type="transmembrane region" description="Helical" evidence="8">
    <location>
        <begin position="429"/>
        <end position="450"/>
    </location>
</feature>
<feature type="transmembrane region" description="Helical" evidence="8">
    <location>
        <begin position="102"/>
        <end position="122"/>
    </location>
</feature>
<keyword evidence="3 7" id="KW-0813">Transport</keyword>
<feature type="domain" description="Major facilitator superfamily (MFS) profile" evidence="9">
    <location>
        <begin position="31"/>
        <end position="481"/>
    </location>
</feature>
<dbReference type="Proteomes" id="UP000253729">
    <property type="component" value="Unassembled WGS sequence"/>
</dbReference>
<feature type="transmembrane region" description="Helical" evidence="8">
    <location>
        <begin position="72"/>
        <end position="95"/>
    </location>
</feature>
<reference evidence="10 11" key="1">
    <citation type="submission" date="2018-07" db="EMBL/GenBank/DDBJ databases">
        <title>The genomes of Aspergillus section Nigri reveals drivers in fungal speciation.</title>
        <authorList>
            <consortium name="DOE Joint Genome Institute"/>
            <person name="Vesth T.C."/>
            <person name="Nybo J."/>
            <person name="Theobald S."/>
            <person name="Brandl J."/>
            <person name="Frisvad J.C."/>
            <person name="Nielsen K.F."/>
            <person name="Lyhne E.K."/>
            <person name="Kogle M.E."/>
            <person name="Kuo A."/>
            <person name="Riley R."/>
            <person name="Clum A."/>
            <person name="Nolan M."/>
            <person name="Lipzen A."/>
            <person name="Salamov A."/>
            <person name="Henrissat B."/>
            <person name="Wiebenga A."/>
            <person name="De vries R.P."/>
            <person name="Grigoriev I.V."/>
            <person name="Mortensen U.H."/>
            <person name="Andersen M.R."/>
            <person name="Baker S.E."/>
        </authorList>
    </citation>
    <scope>NUCLEOTIDE SEQUENCE [LARGE SCALE GENOMIC DNA]</scope>
    <source>
        <strain evidence="10 11">CBS 139.54b</strain>
    </source>
</reference>
<gene>
    <name evidence="10" type="ORF">BDQ94DRAFT_157624</name>
</gene>
<dbReference type="GeneID" id="38137130"/>
<dbReference type="STRING" id="1341132.A0A3F3QCC7"/>
<feature type="transmembrane region" description="Helical" evidence="8">
    <location>
        <begin position="128"/>
        <end position="149"/>
    </location>
</feature>
<evidence type="ECO:0000256" key="4">
    <source>
        <dbReference type="ARBA" id="ARBA00022692"/>
    </source>
</evidence>
<feature type="transmembrane region" description="Helical" evidence="8">
    <location>
        <begin position="199"/>
        <end position="217"/>
    </location>
</feature>
<evidence type="ECO:0000256" key="5">
    <source>
        <dbReference type="ARBA" id="ARBA00022989"/>
    </source>
</evidence>